<dbReference type="AlphaFoldDB" id="A0A1G2MEX9"/>
<keyword evidence="1" id="KW-0472">Membrane</keyword>
<comment type="caution">
    <text evidence="2">The sequence shown here is derived from an EMBL/GenBank/DDBJ whole genome shotgun (WGS) entry which is preliminary data.</text>
</comment>
<organism evidence="2 3">
    <name type="scientific">Candidatus Taylorbacteria bacterium RIFCSPHIGHO2_01_FULL_51_15</name>
    <dbReference type="NCBI Taxonomy" id="1802304"/>
    <lineage>
        <taxon>Bacteria</taxon>
        <taxon>Candidatus Tayloriibacteriota</taxon>
    </lineage>
</organism>
<reference evidence="2 3" key="1">
    <citation type="journal article" date="2016" name="Nat. Commun.">
        <title>Thousands of microbial genomes shed light on interconnected biogeochemical processes in an aquifer system.</title>
        <authorList>
            <person name="Anantharaman K."/>
            <person name="Brown C.T."/>
            <person name="Hug L.A."/>
            <person name="Sharon I."/>
            <person name="Castelle C.J."/>
            <person name="Probst A.J."/>
            <person name="Thomas B.C."/>
            <person name="Singh A."/>
            <person name="Wilkins M.J."/>
            <person name="Karaoz U."/>
            <person name="Brodie E.L."/>
            <person name="Williams K.H."/>
            <person name="Hubbard S.S."/>
            <person name="Banfield J.F."/>
        </authorList>
    </citation>
    <scope>NUCLEOTIDE SEQUENCE [LARGE SCALE GENOMIC DNA]</scope>
</reference>
<dbReference type="HAMAP" id="MF_02088">
    <property type="entry name" value="Q_prec_transport"/>
    <property type="match status" value="1"/>
</dbReference>
<dbReference type="EMBL" id="MHRI01000007">
    <property type="protein sequence ID" value="OHA21562.1"/>
    <property type="molecule type" value="Genomic_DNA"/>
</dbReference>
<evidence type="ECO:0000313" key="3">
    <source>
        <dbReference type="Proteomes" id="UP000178121"/>
    </source>
</evidence>
<name>A0A1G2MEX9_9BACT</name>
<dbReference type="Pfam" id="PF02592">
    <property type="entry name" value="Vut_1"/>
    <property type="match status" value="1"/>
</dbReference>
<keyword evidence="1" id="KW-1133">Transmembrane helix</keyword>
<evidence type="ECO:0000313" key="2">
    <source>
        <dbReference type="EMBL" id="OHA21562.1"/>
    </source>
</evidence>
<feature type="transmembrane region" description="Helical" evidence="1">
    <location>
        <begin position="146"/>
        <end position="173"/>
    </location>
</feature>
<feature type="transmembrane region" description="Helical" evidence="1">
    <location>
        <begin position="12"/>
        <end position="30"/>
    </location>
</feature>
<feature type="transmembrane region" description="Helical" evidence="1">
    <location>
        <begin position="67"/>
        <end position="88"/>
    </location>
</feature>
<accession>A0A1G2MEX9</accession>
<gene>
    <name evidence="2" type="ORF">A2849_04030</name>
</gene>
<protein>
    <recommendedName>
        <fullName evidence="1">Probable queuosine precursor transporter</fullName>
        <shortName evidence="1">Q precursor transporter</shortName>
    </recommendedName>
</protein>
<feature type="transmembrane region" description="Helical" evidence="1">
    <location>
        <begin position="36"/>
        <end position="55"/>
    </location>
</feature>
<dbReference type="PANTHER" id="PTHR34300">
    <property type="entry name" value="QUEUOSINE PRECURSOR TRANSPORTER-RELATED"/>
    <property type="match status" value="1"/>
</dbReference>
<comment type="subcellular location">
    <subcellularLocation>
        <location evidence="1">Cell membrane</location>
        <topology evidence="1">Multi-pass membrane protein</topology>
    </subcellularLocation>
</comment>
<feature type="transmembrane region" description="Helical" evidence="1">
    <location>
        <begin position="108"/>
        <end position="126"/>
    </location>
</feature>
<dbReference type="GO" id="GO:0005886">
    <property type="term" value="C:plasma membrane"/>
    <property type="evidence" value="ECO:0007669"/>
    <property type="project" value="UniProtKB-SubCell"/>
</dbReference>
<keyword evidence="1" id="KW-0813">Transport</keyword>
<proteinExistence type="inferred from homology"/>
<keyword evidence="1" id="KW-1003">Cell membrane</keyword>
<sequence length="223" mass="25212">MIQFTETSFKKLLIALAVYLTSLFAANTLGLKIMPFIFGSHLSVAVFSFPVVFLMTDVIGEVYGKRAAKFFVLAGFISTALFIAYSFLSLTMPWSADGEWARQGYNQIFGISARIAIASLVAFLTAEYQDVLSFFFFREKLGVKLFWLRSLLSNLWSQWLDTTIFMVIAFAGVYPTHTLISIIITWWLYKVAMGLLYTPLAYIGIRLLKGRGEQIDLEEALKV</sequence>
<dbReference type="NCBIfam" id="TIGR00697">
    <property type="entry name" value="queuosine precursor transporter"/>
    <property type="match status" value="1"/>
</dbReference>
<dbReference type="InterPro" id="IPR003744">
    <property type="entry name" value="YhhQ"/>
</dbReference>
<dbReference type="GO" id="GO:0022857">
    <property type="term" value="F:transmembrane transporter activity"/>
    <property type="evidence" value="ECO:0007669"/>
    <property type="project" value="UniProtKB-UniRule"/>
</dbReference>
<comment type="function">
    <text evidence="1">Involved in the import of queuosine (Q) precursors, required for Q precursor salvage.</text>
</comment>
<keyword evidence="1" id="KW-0812">Transmembrane</keyword>
<comment type="similarity">
    <text evidence="1">Belongs to the vitamin uptake transporter (VUT/ECF) (TC 2.A.88) family. Q precursor transporter subfamily.</text>
</comment>
<feature type="transmembrane region" description="Helical" evidence="1">
    <location>
        <begin position="179"/>
        <end position="205"/>
    </location>
</feature>
<dbReference type="PANTHER" id="PTHR34300:SF2">
    <property type="entry name" value="QUEUOSINE PRECURSOR TRANSPORTER-RELATED"/>
    <property type="match status" value="1"/>
</dbReference>
<evidence type="ECO:0000256" key="1">
    <source>
        <dbReference type="HAMAP-Rule" id="MF_02088"/>
    </source>
</evidence>
<dbReference type="Proteomes" id="UP000178121">
    <property type="component" value="Unassembled WGS sequence"/>
</dbReference>